<dbReference type="Proteomes" id="UP000826725">
    <property type="component" value="Chromosome"/>
</dbReference>
<dbReference type="GO" id="GO:0046872">
    <property type="term" value="F:metal ion binding"/>
    <property type="evidence" value="ECO:0007669"/>
    <property type="project" value="InterPro"/>
</dbReference>
<dbReference type="InterPro" id="IPR050669">
    <property type="entry name" value="Hemerythrin"/>
</dbReference>
<reference evidence="3" key="1">
    <citation type="submission" date="2020-09" db="EMBL/GenBank/DDBJ databases">
        <title>Desulfogranum mesoprofundum gen. nov., sp. nov., a novel mesophilic, sulfate-reducing chemolithoautotroph isolated from a deep-sea hydrothermal vent chimney in the Suiyo Seamount.</title>
        <authorList>
            <person name="Hashimoto Y."/>
            <person name="Nakagawa S."/>
        </authorList>
    </citation>
    <scope>NUCLEOTIDE SEQUENCE</scope>
    <source>
        <strain evidence="3">KT2</strain>
    </source>
</reference>
<dbReference type="CDD" id="cd12107">
    <property type="entry name" value="Hemerythrin"/>
    <property type="match status" value="1"/>
</dbReference>
<feature type="domain" description="Hemerythrin-like" evidence="2">
    <location>
        <begin position="13"/>
        <end position="126"/>
    </location>
</feature>
<keyword evidence="4" id="KW-1185">Reference proteome</keyword>
<dbReference type="RefSeq" id="WP_228854869.1">
    <property type="nucleotide sequence ID" value="NZ_AP024086.1"/>
</dbReference>
<dbReference type="InterPro" id="IPR012312">
    <property type="entry name" value="Hemerythrin-like"/>
</dbReference>
<dbReference type="NCBIfam" id="NF033749">
    <property type="entry name" value="bact_hemeryth"/>
    <property type="match status" value="1"/>
</dbReference>
<dbReference type="InterPro" id="IPR012827">
    <property type="entry name" value="Hemerythrin_metal-bd"/>
</dbReference>
<protein>
    <submittedName>
        <fullName evidence="3">Hemerythrin</fullName>
    </submittedName>
</protein>
<evidence type="ECO:0000259" key="2">
    <source>
        <dbReference type="Pfam" id="PF01814"/>
    </source>
</evidence>
<dbReference type="NCBIfam" id="TIGR02481">
    <property type="entry name" value="hemeryth_dom"/>
    <property type="match status" value="1"/>
</dbReference>
<dbReference type="KEGG" id="dbk:DGMP_32130"/>
<accession>A0A8D5FRU2</accession>
<proteinExistence type="predicted"/>
<organism evidence="3 4">
    <name type="scientific">Desulfomarina profundi</name>
    <dbReference type="NCBI Taxonomy" id="2772557"/>
    <lineage>
        <taxon>Bacteria</taxon>
        <taxon>Pseudomonadati</taxon>
        <taxon>Thermodesulfobacteriota</taxon>
        <taxon>Desulfobulbia</taxon>
        <taxon>Desulfobulbales</taxon>
        <taxon>Desulfobulbaceae</taxon>
        <taxon>Desulfomarina</taxon>
    </lineage>
</organism>
<gene>
    <name evidence="3" type="ORF">DGMP_32130</name>
</gene>
<dbReference type="Pfam" id="PF01814">
    <property type="entry name" value="Hemerythrin"/>
    <property type="match status" value="1"/>
</dbReference>
<dbReference type="GO" id="GO:0005344">
    <property type="term" value="F:oxygen carrier activity"/>
    <property type="evidence" value="ECO:0007669"/>
    <property type="project" value="UniProtKB-KW"/>
</dbReference>
<dbReference type="EMBL" id="AP024086">
    <property type="protein sequence ID" value="BCL62520.1"/>
    <property type="molecule type" value="Genomic_DNA"/>
</dbReference>
<name>A0A8D5FRU2_9BACT</name>
<dbReference type="PANTHER" id="PTHR37164:SF1">
    <property type="entry name" value="BACTERIOHEMERYTHRIN"/>
    <property type="match status" value="1"/>
</dbReference>
<dbReference type="PROSITE" id="PS00550">
    <property type="entry name" value="HEMERYTHRINS"/>
    <property type="match status" value="1"/>
</dbReference>
<evidence type="ECO:0000313" key="3">
    <source>
        <dbReference type="EMBL" id="BCL62520.1"/>
    </source>
</evidence>
<dbReference type="AlphaFoldDB" id="A0A8D5FRU2"/>
<sequence length="130" mass="15770">MPLIKWRDSYSVGVEQFDNEHKILVDLINEMFIVVRDKKSVDHLAYAIDQLIEYTQNHFSSEEEALAQVNYPDLDAHKDMHGRLIKDVQKHKKRIENNDRQERTDFYHFLRDWLLTHIVEEDMLYKNYFS</sequence>
<evidence type="ECO:0000256" key="1">
    <source>
        <dbReference type="ARBA" id="ARBA00022621"/>
    </source>
</evidence>
<evidence type="ECO:0000313" key="4">
    <source>
        <dbReference type="Proteomes" id="UP000826725"/>
    </source>
</evidence>
<dbReference type="PANTHER" id="PTHR37164">
    <property type="entry name" value="BACTERIOHEMERYTHRIN"/>
    <property type="match status" value="1"/>
</dbReference>
<keyword evidence="1" id="KW-0813">Transport</keyword>
<dbReference type="InterPro" id="IPR016131">
    <property type="entry name" value="Haemerythrin_Fe_BS"/>
</dbReference>
<keyword evidence="1" id="KW-0561">Oxygen transport</keyword>